<reference evidence="1 2" key="1">
    <citation type="submission" date="2019-06" db="EMBL/GenBank/DDBJ databases">
        <title>Genomic Encyclopedia of Type Strains, Phase IV (KMG-V): Genome sequencing to study the core and pangenomes of soil and plant-associated prokaryotes.</title>
        <authorList>
            <person name="Whitman W."/>
        </authorList>
    </citation>
    <scope>NUCLEOTIDE SEQUENCE [LARGE SCALE GENOMIC DNA]</scope>
    <source>
        <strain evidence="1 2">BR 11650</strain>
    </source>
</reference>
<sequence length="39" mass="4219">MLAGDLPVLDTRANGVEYIRQALYTTTLSLDRLLALGAL</sequence>
<protein>
    <submittedName>
        <fullName evidence="1">Uncharacterized protein</fullName>
    </submittedName>
</protein>
<gene>
    <name evidence="1" type="ORF">FBZ83_105413</name>
</gene>
<dbReference type="EMBL" id="VITH01000005">
    <property type="protein sequence ID" value="TWA84531.1"/>
    <property type="molecule type" value="Genomic_DNA"/>
</dbReference>
<dbReference type="AlphaFoldDB" id="A0A560CI81"/>
<dbReference type="Proteomes" id="UP000318529">
    <property type="component" value="Unassembled WGS sequence"/>
</dbReference>
<evidence type="ECO:0000313" key="1">
    <source>
        <dbReference type="EMBL" id="TWA84531.1"/>
    </source>
</evidence>
<evidence type="ECO:0000313" key="2">
    <source>
        <dbReference type="Proteomes" id="UP000318529"/>
    </source>
</evidence>
<name>A0A560CI81_AZOBR</name>
<comment type="caution">
    <text evidence="1">The sequence shown here is derived from an EMBL/GenBank/DDBJ whole genome shotgun (WGS) entry which is preliminary data.</text>
</comment>
<organism evidence="1 2">
    <name type="scientific">Azospirillum brasilense</name>
    <dbReference type="NCBI Taxonomy" id="192"/>
    <lineage>
        <taxon>Bacteria</taxon>
        <taxon>Pseudomonadati</taxon>
        <taxon>Pseudomonadota</taxon>
        <taxon>Alphaproteobacteria</taxon>
        <taxon>Rhodospirillales</taxon>
        <taxon>Azospirillaceae</taxon>
        <taxon>Azospirillum</taxon>
    </lineage>
</organism>
<accession>A0A560CI81</accession>
<proteinExistence type="predicted"/>